<dbReference type="OrthoDB" id="3788955at2"/>
<dbReference type="RefSeq" id="WP_146355274.1">
    <property type="nucleotide sequence ID" value="NZ_VOBR01000017.1"/>
</dbReference>
<evidence type="ECO:0000313" key="2">
    <source>
        <dbReference type="EMBL" id="TWP49081.1"/>
    </source>
</evidence>
<feature type="signal peptide" evidence="1">
    <location>
        <begin position="1"/>
        <end position="24"/>
    </location>
</feature>
<name>A0A563EP57_9PSEU</name>
<keyword evidence="1" id="KW-0732">Signal</keyword>
<feature type="chain" id="PRO_5021845673" evidence="1">
    <location>
        <begin position="25"/>
        <end position="188"/>
    </location>
</feature>
<evidence type="ECO:0000256" key="1">
    <source>
        <dbReference type="SAM" id="SignalP"/>
    </source>
</evidence>
<accession>A0A563EP57</accession>
<dbReference type="Proteomes" id="UP000316639">
    <property type="component" value="Unassembled WGS sequence"/>
</dbReference>
<dbReference type="EMBL" id="VOBR01000017">
    <property type="protein sequence ID" value="TWP49081.1"/>
    <property type="molecule type" value="Genomic_DNA"/>
</dbReference>
<gene>
    <name evidence="2" type="ORF">FKR81_25760</name>
</gene>
<protein>
    <submittedName>
        <fullName evidence="2">Uncharacterized protein</fullName>
    </submittedName>
</protein>
<reference evidence="2 3" key="1">
    <citation type="submission" date="2019-07" db="EMBL/GenBank/DDBJ databases">
        <title>Lentzea xizangensis sp. nov., isolated from Qinghai-Tibetan Plateau Soils.</title>
        <authorList>
            <person name="Huang J."/>
        </authorList>
    </citation>
    <scope>NUCLEOTIDE SEQUENCE [LARGE SCALE GENOMIC DNA]</scope>
    <source>
        <strain evidence="2 3">FXJ1.1311</strain>
    </source>
</reference>
<dbReference type="AlphaFoldDB" id="A0A563EP57"/>
<keyword evidence="3" id="KW-1185">Reference proteome</keyword>
<evidence type="ECO:0000313" key="3">
    <source>
        <dbReference type="Proteomes" id="UP000316639"/>
    </source>
</evidence>
<organism evidence="2 3">
    <name type="scientific">Lentzea tibetensis</name>
    <dbReference type="NCBI Taxonomy" id="2591470"/>
    <lineage>
        <taxon>Bacteria</taxon>
        <taxon>Bacillati</taxon>
        <taxon>Actinomycetota</taxon>
        <taxon>Actinomycetes</taxon>
        <taxon>Pseudonocardiales</taxon>
        <taxon>Pseudonocardiaceae</taxon>
        <taxon>Lentzea</taxon>
    </lineage>
</organism>
<proteinExistence type="predicted"/>
<sequence>MLHTRRSAAIALATTLLVTTQVQAKPLEHVQFHNAGSDVIEDFCGDLEVRFTFDDRGTFLFNQQGRDRLAHSHVNLHGTASWTNLANGRTLTHVYHVTEKELKVTDNGDGTLTLLVQASGSTKFIGPDGQVLNDPGQFRFELLFDHNGTPADPSDDEFVADLGVVKPSTGRNDLEGHDLCTDVHELIG</sequence>
<comment type="caution">
    <text evidence="2">The sequence shown here is derived from an EMBL/GenBank/DDBJ whole genome shotgun (WGS) entry which is preliminary data.</text>
</comment>